<evidence type="ECO:0000256" key="2">
    <source>
        <dbReference type="ARBA" id="ARBA00022692"/>
    </source>
</evidence>
<evidence type="ECO:0000313" key="6">
    <source>
        <dbReference type="EMBL" id="GER90829.1"/>
    </source>
</evidence>
<name>A0A5J4KXI4_9CHLR</name>
<reference evidence="6 7" key="1">
    <citation type="submission" date="2019-10" db="EMBL/GenBank/DDBJ databases">
        <title>Dictyobacter vulcani sp. nov., within the class Ktedonobacteria, isolated from soil of volcanic Mt. Zao.</title>
        <authorList>
            <person name="Zheng Y."/>
            <person name="Wang C.M."/>
            <person name="Sakai Y."/>
            <person name="Abe K."/>
            <person name="Yokota A."/>
            <person name="Yabe S."/>
        </authorList>
    </citation>
    <scope>NUCLEOTIDE SEQUENCE [LARGE SCALE GENOMIC DNA]</scope>
    <source>
        <strain evidence="6 7">W12</strain>
    </source>
</reference>
<dbReference type="Pfam" id="PF07681">
    <property type="entry name" value="DoxX"/>
    <property type="match status" value="1"/>
</dbReference>
<feature type="transmembrane region" description="Helical" evidence="5">
    <location>
        <begin position="115"/>
        <end position="135"/>
    </location>
</feature>
<feature type="transmembrane region" description="Helical" evidence="5">
    <location>
        <begin position="147"/>
        <end position="165"/>
    </location>
</feature>
<proteinExistence type="predicted"/>
<evidence type="ECO:0000313" key="7">
    <source>
        <dbReference type="Proteomes" id="UP000326912"/>
    </source>
</evidence>
<keyword evidence="7" id="KW-1185">Reference proteome</keyword>
<protein>
    <recommendedName>
        <fullName evidence="8">TQO small subunit DoxD domain-containing protein</fullName>
    </recommendedName>
</protein>
<keyword evidence="3 5" id="KW-1133">Transmembrane helix</keyword>
<dbReference type="AlphaFoldDB" id="A0A5J4KXI4"/>
<evidence type="ECO:0008006" key="8">
    <source>
        <dbReference type="Google" id="ProtNLM"/>
    </source>
</evidence>
<dbReference type="EMBL" id="BKZW01000003">
    <property type="protein sequence ID" value="GER90829.1"/>
    <property type="molecule type" value="Genomic_DNA"/>
</dbReference>
<keyword evidence="4 5" id="KW-0472">Membrane</keyword>
<dbReference type="RefSeq" id="WP_162005577.1">
    <property type="nucleotide sequence ID" value="NZ_BKZW01000003.1"/>
</dbReference>
<dbReference type="Proteomes" id="UP000326912">
    <property type="component" value="Unassembled WGS sequence"/>
</dbReference>
<comment type="caution">
    <text evidence="6">The sequence shown here is derived from an EMBL/GenBank/DDBJ whole genome shotgun (WGS) entry which is preliminary data.</text>
</comment>
<comment type="subcellular location">
    <subcellularLocation>
        <location evidence="1">Membrane</location>
        <topology evidence="1">Multi-pass membrane protein</topology>
    </subcellularLocation>
</comment>
<sequence length="203" mass="22293">MKNKSILELQQDRRIAEKPFLVKTDAARPGSTSHSTLARTVSRPVANVELVAWRWRIIVLLRVLMGCFCVGDAWLKWHTNFESAYLSLLTHAASSQTPVTSIWFDSWLHIAQLNAHAFVAIVMLLEICLGVGLICGAMTRLTCGGGIFLTLLGGMGTGLLNGFFGQGSFDVGVMVVFLLVFVGLLLSNAGQYLSLDRWLRPGR</sequence>
<feature type="transmembrane region" description="Helical" evidence="5">
    <location>
        <begin position="171"/>
        <end position="193"/>
    </location>
</feature>
<organism evidence="6 7">
    <name type="scientific">Dictyobacter vulcani</name>
    <dbReference type="NCBI Taxonomy" id="2607529"/>
    <lineage>
        <taxon>Bacteria</taxon>
        <taxon>Bacillati</taxon>
        <taxon>Chloroflexota</taxon>
        <taxon>Ktedonobacteria</taxon>
        <taxon>Ktedonobacterales</taxon>
        <taxon>Dictyobacteraceae</taxon>
        <taxon>Dictyobacter</taxon>
    </lineage>
</organism>
<evidence type="ECO:0000256" key="5">
    <source>
        <dbReference type="SAM" id="Phobius"/>
    </source>
</evidence>
<keyword evidence="2 5" id="KW-0812">Transmembrane</keyword>
<evidence type="ECO:0000256" key="3">
    <source>
        <dbReference type="ARBA" id="ARBA00022989"/>
    </source>
</evidence>
<evidence type="ECO:0000256" key="4">
    <source>
        <dbReference type="ARBA" id="ARBA00023136"/>
    </source>
</evidence>
<feature type="transmembrane region" description="Helical" evidence="5">
    <location>
        <begin position="57"/>
        <end position="75"/>
    </location>
</feature>
<dbReference type="InterPro" id="IPR032808">
    <property type="entry name" value="DoxX"/>
</dbReference>
<gene>
    <name evidence="6" type="ORF">KDW_49910</name>
</gene>
<accession>A0A5J4KXI4</accession>
<evidence type="ECO:0000256" key="1">
    <source>
        <dbReference type="ARBA" id="ARBA00004141"/>
    </source>
</evidence>